<proteinExistence type="predicted"/>
<comment type="caution">
    <text evidence="1">The sequence shown here is derived from an EMBL/GenBank/DDBJ whole genome shotgun (WGS) entry which is preliminary data.</text>
</comment>
<evidence type="ECO:0000313" key="1">
    <source>
        <dbReference type="EMBL" id="KAJ8628208.1"/>
    </source>
</evidence>
<keyword evidence="2" id="KW-1185">Reference proteome</keyword>
<accession>A0ACC2L4K8</accession>
<dbReference type="EMBL" id="CM056814">
    <property type="protein sequence ID" value="KAJ8628208.1"/>
    <property type="molecule type" value="Genomic_DNA"/>
</dbReference>
<evidence type="ECO:0000313" key="2">
    <source>
        <dbReference type="Proteomes" id="UP001234297"/>
    </source>
</evidence>
<organism evidence="1 2">
    <name type="scientific">Persea americana</name>
    <name type="common">Avocado</name>
    <dbReference type="NCBI Taxonomy" id="3435"/>
    <lineage>
        <taxon>Eukaryota</taxon>
        <taxon>Viridiplantae</taxon>
        <taxon>Streptophyta</taxon>
        <taxon>Embryophyta</taxon>
        <taxon>Tracheophyta</taxon>
        <taxon>Spermatophyta</taxon>
        <taxon>Magnoliopsida</taxon>
        <taxon>Magnoliidae</taxon>
        <taxon>Laurales</taxon>
        <taxon>Lauraceae</taxon>
        <taxon>Persea</taxon>
    </lineage>
</organism>
<name>A0ACC2L4K8_PERAE</name>
<dbReference type="Proteomes" id="UP001234297">
    <property type="component" value="Chromosome 6"/>
</dbReference>
<sequence length="83" mass="9102">MGGKLDFTLFSAQRGGKLEIAALPLLSSAVKSILQLSSAPTGRKLEIAALPLLSSAIKSFSSFPPLREEESWKLQLYRCSHRR</sequence>
<reference evidence="1 2" key="1">
    <citation type="journal article" date="2022" name="Hortic Res">
        <title>A haplotype resolved chromosomal level avocado genome allows analysis of novel avocado genes.</title>
        <authorList>
            <person name="Nath O."/>
            <person name="Fletcher S.J."/>
            <person name="Hayward A."/>
            <person name="Shaw L.M."/>
            <person name="Masouleh A.K."/>
            <person name="Furtado A."/>
            <person name="Henry R.J."/>
            <person name="Mitter N."/>
        </authorList>
    </citation>
    <scope>NUCLEOTIDE SEQUENCE [LARGE SCALE GENOMIC DNA]</scope>
    <source>
        <strain evidence="2">cv. Hass</strain>
    </source>
</reference>
<gene>
    <name evidence="1" type="ORF">MRB53_021515</name>
</gene>
<protein>
    <submittedName>
        <fullName evidence="1">Uncharacterized protein</fullName>
    </submittedName>
</protein>